<sequence length="131" mass="15987">NLKKRHSVSIEKKILKRHRVPFFEILDRGWCMRGTWRWLILEYMRQKNAFGRSEDEFVTKEELLRALGISRNTLNKTLSRMEFFNWVVGYPKKYSRNRFYCLGSRALSFLRRYPDFIHHKYFAGFQEAEVV</sequence>
<evidence type="ECO:0000313" key="1">
    <source>
        <dbReference type="EMBL" id="RSN79012.1"/>
    </source>
</evidence>
<dbReference type="AlphaFoldDB" id="A0A3R9PPR1"/>
<dbReference type="InterPro" id="IPR036390">
    <property type="entry name" value="WH_DNA-bd_sf"/>
</dbReference>
<accession>A0A3R9PPR1</accession>
<feature type="non-terminal residue" evidence="1">
    <location>
        <position position="1"/>
    </location>
</feature>
<dbReference type="EMBL" id="RCOS01000007">
    <property type="protein sequence ID" value="RSN79012.1"/>
    <property type="molecule type" value="Genomic_DNA"/>
</dbReference>
<reference evidence="1 2" key="1">
    <citation type="submission" date="2018-10" db="EMBL/GenBank/DDBJ databases">
        <title>Co-occurring genomic capacity for anaerobic methane metabolism and dissimilatory sulfite reduction discovered in the Korarchaeota.</title>
        <authorList>
            <person name="Mckay L.J."/>
            <person name="Dlakic M."/>
            <person name="Fields M.W."/>
            <person name="Delmont T.O."/>
            <person name="Eren A.M."/>
            <person name="Jay Z.J."/>
            <person name="Klingelsmith K.B."/>
            <person name="Rusch D.B."/>
            <person name="Inskeep W.P."/>
        </authorList>
    </citation>
    <scope>NUCLEOTIDE SEQUENCE [LARGE SCALE GENOMIC DNA]</scope>
    <source>
        <strain evidence="1 2">MDKW</strain>
    </source>
</reference>
<protein>
    <submittedName>
        <fullName evidence="1">Uncharacterized protein</fullName>
    </submittedName>
</protein>
<keyword evidence="2" id="KW-1185">Reference proteome</keyword>
<gene>
    <name evidence="1" type="ORF">D6D85_00310</name>
</gene>
<dbReference type="Proteomes" id="UP000277582">
    <property type="component" value="Unassembled WGS sequence"/>
</dbReference>
<organism evidence="1 2">
    <name type="scientific">Candidatus Methanodesulfokora washburnensis</name>
    <dbReference type="NCBI Taxonomy" id="2478471"/>
    <lineage>
        <taxon>Archaea</taxon>
        <taxon>Thermoproteota</taxon>
        <taxon>Candidatus Korarchaeia</taxon>
        <taxon>Candidatus Korarchaeia incertae sedis</taxon>
        <taxon>Candidatus Methanodesulfokora</taxon>
    </lineage>
</organism>
<name>A0A3R9PPR1_9CREN</name>
<dbReference type="SUPFAM" id="SSF46785">
    <property type="entry name" value="Winged helix' DNA-binding domain"/>
    <property type="match status" value="1"/>
</dbReference>
<evidence type="ECO:0000313" key="2">
    <source>
        <dbReference type="Proteomes" id="UP000277582"/>
    </source>
</evidence>
<proteinExistence type="predicted"/>
<comment type="caution">
    <text evidence="1">The sequence shown here is derived from an EMBL/GenBank/DDBJ whole genome shotgun (WGS) entry which is preliminary data.</text>
</comment>